<dbReference type="InterPro" id="IPR022231">
    <property type="entry name" value="DUF3757"/>
</dbReference>
<dbReference type="EMBL" id="LNYX01000031">
    <property type="protein sequence ID" value="KTD61628.1"/>
    <property type="molecule type" value="Genomic_DNA"/>
</dbReference>
<evidence type="ECO:0000256" key="1">
    <source>
        <dbReference type="SAM" id="SignalP"/>
    </source>
</evidence>
<evidence type="ECO:0008006" key="4">
    <source>
        <dbReference type="Google" id="ProtNLM"/>
    </source>
</evidence>
<feature type="signal peptide" evidence="1">
    <location>
        <begin position="1"/>
        <end position="22"/>
    </location>
</feature>
<name>A0A0W0YXN5_LEGSP</name>
<dbReference type="PATRIC" id="fig|452.5.peg.2489"/>
<organism evidence="2 3">
    <name type="scientific">Legionella spiritensis</name>
    <dbReference type="NCBI Taxonomy" id="452"/>
    <lineage>
        <taxon>Bacteria</taxon>
        <taxon>Pseudomonadati</taxon>
        <taxon>Pseudomonadota</taxon>
        <taxon>Gammaproteobacteria</taxon>
        <taxon>Legionellales</taxon>
        <taxon>Legionellaceae</taxon>
        <taxon>Legionella</taxon>
    </lineage>
</organism>
<dbReference type="OrthoDB" id="5637761at2"/>
<dbReference type="RefSeq" id="WP_058484166.1">
    <property type="nucleotide sequence ID" value="NZ_CAAAII010000001.1"/>
</dbReference>
<dbReference type="Proteomes" id="UP000054877">
    <property type="component" value="Unassembled WGS sequence"/>
</dbReference>
<comment type="caution">
    <text evidence="2">The sequence shown here is derived from an EMBL/GenBank/DDBJ whole genome shotgun (WGS) entry which is preliminary data.</text>
</comment>
<dbReference type="AlphaFoldDB" id="A0A0W0YXN5"/>
<accession>A0A0W0YXN5</accession>
<protein>
    <recommendedName>
        <fullName evidence="4">DUF3757 domain-containing protein</fullName>
    </recommendedName>
</protein>
<reference evidence="2 3" key="1">
    <citation type="submission" date="2015-11" db="EMBL/GenBank/DDBJ databases">
        <title>Genomic analysis of 38 Legionella species identifies large and diverse effector repertoires.</title>
        <authorList>
            <person name="Burstein D."/>
            <person name="Amaro F."/>
            <person name="Zusman T."/>
            <person name="Lifshitz Z."/>
            <person name="Cohen O."/>
            <person name="Gilbert J.A."/>
            <person name="Pupko T."/>
            <person name="Shuman H.A."/>
            <person name="Segal G."/>
        </authorList>
    </citation>
    <scope>NUCLEOTIDE SEQUENCE [LARGE SCALE GENOMIC DNA]</scope>
    <source>
        <strain evidence="2 3">Mt.St.Helens-9</strain>
    </source>
</reference>
<feature type="chain" id="PRO_5006918077" description="DUF3757 domain-containing protein" evidence="1">
    <location>
        <begin position="23"/>
        <end position="125"/>
    </location>
</feature>
<dbReference type="Pfam" id="PF12582">
    <property type="entry name" value="DUF3757"/>
    <property type="match status" value="1"/>
</dbReference>
<keyword evidence="1" id="KW-0732">Signal</keyword>
<keyword evidence="3" id="KW-1185">Reference proteome</keyword>
<evidence type="ECO:0000313" key="2">
    <source>
        <dbReference type="EMBL" id="KTD61628.1"/>
    </source>
</evidence>
<gene>
    <name evidence="2" type="ORF">Lspi_2258</name>
</gene>
<evidence type="ECO:0000313" key="3">
    <source>
        <dbReference type="Proteomes" id="UP000054877"/>
    </source>
</evidence>
<sequence length="125" mass="13686">MNKRARVVVMGCSLIMSFALQAQVCPDPNSSSLQWGEPPAPWTVSPFSMNSPQGEENTTFVRANILVAGLGRGVACTYKNSVGLYTIWWPVLVKVPSRNDYRWIDTVGGFVCTGSVDYCEFSAAE</sequence>
<proteinExistence type="predicted"/>